<keyword evidence="3" id="KW-1185">Reference proteome</keyword>
<dbReference type="EMBL" id="JAMSHJ010000001">
    <property type="protein sequence ID" value="KAI5442875.1"/>
    <property type="molecule type" value="Genomic_DNA"/>
</dbReference>
<comment type="caution">
    <text evidence="2">The sequence shown here is derived from an EMBL/GenBank/DDBJ whole genome shotgun (WGS) entry which is preliminary data.</text>
</comment>
<keyword evidence="1" id="KW-0472">Membrane</keyword>
<protein>
    <recommendedName>
        <fullName evidence="4">Sugar phosphate transporter domain-containing protein</fullName>
    </recommendedName>
</protein>
<accession>A0A9D5GV64</accession>
<evidence type="ECO:0000313" key="3">
    <source>
        <dbReference type="Proteomes" id="UP001058974"/>
    </source>
</evidence>
<organism evidence="2 3">
    <name type="scientific">Pisum sativum</name>
    <name type="common">Garden pea</name>
    <name type="synonym">Lathyrus oleraceus</name>
    <dbReference type="NCBI Taxonomy" id="3888"/>
    <lineage>
        <taxon>Eukaryota</taxon>
        <taxon>Viridiplantae</taxon>
        <taxon>Streptophyta</taxon>
        <taxon>Embryophyta</taxon>
        <taxon>Tracheophyta</taxon>
        <taxon>Spermatophyta</taxon>
        <taxon>Magnoliopsida</taxon>
        <taxon>eudicotyledons</taxon>
        <taxon>Gunneridae</taxon>
        <taxon>Pentapetalae</taxon>
        <taxon>rosids</taxon>
        <taxon>fabids</taxon>
        <taxon>Fabales</taxon>
        <taxon>Fabaceae</taxon>
        <taxon>Papilionoideae</taxon>
        <taxon>50 kb inversion clade</taxon>
        <taxon>NPAAA clade</taxon>
        <taxon>Hologalegina</taxon>
        <taxon>IRL clade</taxon>
        <taxon>Fabeae</taxon>
        <taxon>Lathyrus</taxon>
    </lineage>
</organism>
<feature type="transmembrane region" description="Helical" evidence="1">
    <location>
        <begin position="42"/>
        <end position="62"/>
    </location>
</feature>
<evidence type="ECO:0000313" key="2">
    <source>
        <dbReference type="EMBL" id="KAI5442875.1"/>
    </source>
</evidence>
<sequence length="183" mass="20202">MSSEHQKEPSDGNKDIADQWSRYRSTSWLLLVSSWLTNCVGFYQMAKIAVTPTIVLAEFIFFKKTISSKKVLALAAVSAGVAVATVSDLEFNLFGKMANPTHRYSGSLQHQVSCLKFSRSNTQVISGSHNVLNDGAGEGIEHPFLFHEVNFFSGYLVIFLDRKRMGCPSTQLFIPTGITISTS</sequence>
<evidence type="ECO:0000256" key="1">
    <source>
        <dbReference type="SAM" id="Phobius"/>
    </source>
</evidence>
<keyword evidence="1" id="KW-0812">Transmembrane</keyword>
<dbReference type="Gramene" id="Psat01G0177600-T1">
    <property type="protein sequence ID" value="KAI5442875.1"/>
    <property type="gene ID" value="KIW84_011776"/>
</dbReference>
<evidence type="ECO:0008006" key="4">
    <source>
        <dbReference type="Google" id="ProtNLM"/>
    </source>
</evidence>
<keyword evidence="1" id="KW-1133">Transmembrane helix</keyword>
<reference evidence="2 3" key="1">
    <citation type="journal article" date="2022" name="Nat. Genet.">
        <title>Improved pea reference genome and pan-genome highlight genomic features and evolutionary characteristics.</title>
        <authorList>
            <person name="Yang T."/>
            <person name="Liu R."/>
            <person name="Luo Y."/>
            <person name="Hu S."/>
            <person name="Wang D."/>
            <person name="Wang C."/>
            <person name="Pandey M.K."/>
            <person name="Ge S."/>
            <person name="Xu Q."/>
            <person name="Li N."/>
            <person name="Li G."/>
            <person name="Huang Y."/>
            <person name="Saxena R.K."/>
            <person name="Ji Y."/>
            <person name="Li M."/>
            <person name="Yan X."/>
            <person name="He Y."/>
            <person name="Liu Y."/>
            <person name="Wang X."/>
            <person name="Xiang C."/>
            <person name="Varshney R.K."/>
            <person name="Ding H."/>
            <person name="Gao S."/>
            <person name="Zong X."/>
        </authorList>
    </citation>
    <scope>NUCLEOTIDE SEQUENCE [LARGE SCALE GENOMIC DNA]</scope>
    <source>
        <strain evidence="2 3">cv. Zhongwan 6</strain>
    </source>
</reference>
<proteinExistence type="predicted"/>
<dbReference type="AlphaFoldDB" id="A0A9D5GV64"/>
<name>A0A9D5GV64_PEA</name>
<dbReference type="Proteomes" id="UP001058974">
    <property type="component" value="Chromosome 1"/>
</dbReference>
<gene>
    <name evidence="2" type="ORF">KIW84_011776</name>
</gene>